<dbReference type="Proteomes" id="UP000253606">
    <property type="component" value="Chromosome"/>
</dbReference>
<dbReference type="KEGG" id="abas:ACPOL_3243"/>
<feature type="transmembrane region" description="Helical" evidence="6">
    <location>
        <begin position="21"/>
        <end position="41"/>
    </location>
</feature>
<feature type="transmembrane region" description="Helical" evidence="6">
    <location>
        <begin position="53"/>
        <end position="72"/>
    </location>
</feature>
<feature type="domain" description="Major facilitator superfamily (MFS) profile" evidence="7">
    <location>
        <begin position="15"/>
        <end position="397"/>
    </location>
</feature>
<dbReference type="GO" id="GO:0022857">
    <property type="term" value="F:transmembrane transporter activity"/>
    <property type="evidence" value="ECO:0007669"/>
    <property type="project" value="InterPro"/>
</dbReference>
<gene>
    <name evidence="8" type="ORF">ACPOL_3243</name>
</gene>
<dbReference type="GO" id="GO:0005886">
    <property type="term" value="C:plasma membrane"/>
    <property type="evidence" value="ECO:0007669"/>
    <property type="project" value="UniProtKB-SubCell"/>
</dbReference>
<keyword evidence="5 6" id="KW-0472">Membrane</keyword>
<accession>A0A2Z5G083</accession>
<evidence type="ECO:0000256" key="6">
    <source>
        <dbReference type="SAM" id="Phobius"/>
    </source>
</evidence>
<feature type="transmembrane region" description="Helical" evidence="6">
    <location>
        <begin position="253"/>
        <end position="276"/>
    </location>
</feature>
<organism evidence="8 9">
    <name type="scientific">Acidisarcina polymorpha</name>
    <dbReference type="NCBI Taxonomy" id="2211140"/>
    <lineage>
        <taxon>Bacteria</taxon>
        <taxon>Pseudomonadati</taxon>
        <taxon>Acidobacteriota</taxon>
        <taxon>Terriglobia</taxon>
        <taxon>Terriglobales</taxon>
        <taxon>Acidobacteriaceae</taxon>
        <taxon>Acidisarcina</taxon>
    </lineage>
</organism>
<dbReference type="InterPro" id="IPR011701">
    <property type="entry name" value="MFS"/>
</dbReference>
<dbReference type="PANTHER" id="PTHR43124:SF3">
    <property type="entry name" value="CHLORAMPHENICOL EFFLUX PUMP RV0191"/>
    <property type="match status" value="1"/>
</dbReference>
<dbReference type="SUPFAM" id="SSF103473">
    <property type="entry name" value="MFS general substrate transporter"/>
    <property type="match status" value="1"/>
</dbReference>
<dbReference type="PRINTS" id="PR01035">
    <property type="entry name" value="TCRTETA"/>
</dbReference>
<dbReference type="EMBL" id="CP030840">
    <property type="protein sequence ID" value="AXC12538.1"/>
    <property type="molecule type" value="Genomic_DNA"/>
</dbReference>
<feature type="transmembrane region" description="Helical" evidence="6">
    <location>
        <begin position="222"/>
        <end position="241"/>
    </location>
</feature>
<keyword evidence="9" id="KW-1185">Reference proteome</keyword>
<evidence type="ECO:0000259" key="7">
    <source>
        <dbReference type="PROSITE" id="PS50850"/>
    </source>
</evidence>
<dbReference type="InterPro" id="IPR050189">
    <property type="entry name" value="MFS_Efflux_Transporters"/>
</dbReference>
<name>A0A2Z5G083_9BACT</name>
<dbReference type="InterPro" id="IPR036259">
    <property type="entry name" value="MFS_trans_sf"/>
</dbReference>
<feature type="transmembrane region" description="Helical" evidence="6">
    <location>
        <begin position="306"/>
        <end position="329"/>
    </location>
</feature>
<dbReference type="OrthoDB" id="9816041at2"/>
<evidence type="ECO:0000313" key="9">
    <source>
        <dbReference type="Proteomes" id="UP000253606"/>
    </source>
</evidence>
<dbReference type="Pfam" id="PF07690">
    <property type="entry name" value="MFS_1"/>
    <property type="match status" value="1"/>
</dbReference>
<feature type="transmembrane region" description="Helical" evidence="6">
    <location>
        <begin position="283"/>
        <end position="300"/>
    </location>
</feature>
<keyword evidence="2" id="KW-1003">Cell membrane</keyword>
<evidence type="ECO:0000256" key="5">
    <source>
        <dbReference type="ARBA" id="ARBA00023136"/>
    </source>
</evidence>
<feature type="transmembrane region" description="Helical" evidence="6">
    <location>
        <begin position="106"/>
        <end position="128"/>
    </location>
</feature>
<evidence type="ECO:0000313" key="8">
    <source>
        <dbReference type="EMBL" id="AXC12538.1"/>
    </source>
</evidence>
<comment type="subcellular location">
    <subcellularLocation>
        <location evidence="1">Cell membrane</location>
        <topology evidence="1">Multi-pass membrane protein</topology>
    </subcellularLocation>
</comment>
<evidence type="ECO:0000256" key="2">
    <source>
        <dbReference type="ARBA" id="ARBA00022475"/>
    </source>
</evidence>
<feature type="transmembrane region" description="Helical" evidence="6">
    <location>
        <begin position="140"/>
        <end position="165"/>
    </location>
</feature>
<keyword evidence="4 6" id="KW-1133">Transmembrane helix</keyword>
<evidence type="ECO:0000256" key="4">
    <source>
        <dbReference type="ARBA" id="ARBA00022989"/>
    </source>
</evidence>
<feature type="transmembrane region" description="Helical" evidence="6">
    <location>
        <begin position="366"/>
        <end position="390"/>
    </location>
</feature>
<dbReference type="InterPro" id="IPR020846">
    <property type="entry name" value="MFS_dom"/>
</dbReference>
<dbReference type="Gene3D" id="1.20.1250.20">
    <property type="entry name" value="MFS general substrate transporter like domains"/>
    <property type="match status" value="1"/>
</dbReference>
<feature type="transmembrane region" description="Helical" evidence="6">
    <location>
        <begin position="79"/>
        <end position="100"/>
    </location>
</feature>
<feature type="transmembrane region" description="Helical" evidence="6">
    <location>
        <begin position="341"/>
        <end position="360"/>
    </location>
</feature>
<dbReference type="InterPro" id="IPR001958">
    <property type="entry name" value="Tet-R_TetA/multi-R_MdtG-like"/>
</dbReference>
<reference evidence="8 9" key="1">
    <citation type="journal article" date="2018" name="Front. Microbiol.">
        <title>Hydrolytic Capabilities as a Key to Environmental Success: Chitinolytic and Cellulolytic Acidobacteria From Acidic Sub-arctic Soils and Boreal Peatlands.</title>
        <authorList>
            <person name="Belova S.E."/>
            <person name="Ravin N.V."/>
            <person name="Pankratov T.A."/>
            <person name="Rakitin A.L."/>
            <person name="Ivanova A.A."/>
            <person name="Beletsky A.V."/>
            <person name="Mardanov A.V."/>
            <person name="Sinninghe Damste J.S."/>
            <person name="Dedysh S.N."/>
        </authorList>
    </citation>
    <scope>NUCLEOTIDE SEQUENCE [LARGE SCALE GENOMIC DNA]</scope>
    <source>
        <strain evidence="8 9">SBC82</strain>
    </source>
</reference>
<proteinExistence type="predicted"/>
<dbReference type="CDD" id="cd17324">
    <property type="entry name" value="MFS_NepI_like"/>
    <property type="match status" value="1"/>
</dbReference>
<evidence type="ECO:0000256" key="3">
    <source>
        <dbReference type="ARBA" id="ARBA00022692"/>
    </source>
</evidence>
<evidence type="ECO:0000256" key="1">
    <source>
        <dbReference type="ARBA" id="ARBA00004651"/>
    </source>
</evidence>
<sequence>MELRTDHSTSNDDVQLWLMSILAFTIFYVNYMVAPLIPAFLREFSAPTDQLSWLLAGYLVVYGISTLVFGALSDWWGRAPVLVVLLCFAATTIFMVSFAGSWHTLVVARVLSGAGCGGIVTIGLATVGDRYPYAVQGRPMGRMFGAIAGGIGFGSTLGPILNPIFGWRNEFRVLASVCCLGAVLICKDVRSSIRVHRRPISLGRVLREYFAILDTPRGGRTVMFIFCNGAFHGGIFAWLGLLLTRRYHLHDTGIGLALAGYGLPGIFLGTTIGGWGDSYGRRYVVPFGFLWAAACAFLLLPHSPRFIVALVITALSLGFDATHPLMSSITTSLDPQHRGQITGFATFANFLGMGTGALFFQHLIVFSFNIAIATFASIQTVLGLTALYGFRGERPSRIRSAKLTTT</sequence>
<dbReference type="PROSITE" id="PS50850">
    <property type="entry name" value="MFS"/>
    <property type="match status" value="1"/>
</dbReference>
<dbReference type="PANTHER" id="PTHR43124">
    <property type="entry name" value="PURINE EFFLUX PUMP PBUE"/>
    <property type="match status" value="1"/>
</dbReference>
<dbReference type="AlphaFoldDB" id="A0A2Z5G083"/>
<protein>
    <submittedName>
        <fullName evidence="8">Multidrug resistance protein B</fullName>
    </submittedName>
</protein>
<keyword evidence="3 6" id="KW-0812">Transmembrane</keyword>